<keyword evidence="10 15" id="KW-0472">Membrane</keyword>
<evidence type="ECO:0000256" key="15">
    <source>
        <dbReference type="RuleBase" id="RU368094"/>
    </source>
</evidence>
<evidence type="ECO:0000256" key="12">
    <source>
        <dbReference type="ARBA" id="ARBA00023264"/>
    </source>
</evidence>
<evidence type="ECO:0000256" key="4">
    <source>
        <dbReference type="ARBA" id="ARBA00008671"/>
    </source>
</evidence>
<keyword evidence="8 15" id="KW-1133">Transmembrane helix</keyword>
<evidence type="ECO:0000256" key="14">
    <source>
        <dbReference type="ARBA" id="ARBA00035991"/>
    </source>
</evidence>
<sequence length="481" mass="56392">MTMRRSSRRRSHRFNYRYDFRAINEQQVDDITLEFFYKPHTITLLLVIIVILLYTVMTRDESTSEKNVWYGFCAVIFFFTVISVLAFPNGPFTRPHPAVWRIVFGFSVLYFLGLVFISFLNVTQVRAILVWLEPSVQYAKREVDTIEEYAVNCSDVTWERIYSGFDIFAFGHFMGWALKALLLRSYTLCWSISILWEMTEVFFMHLLPNFKECWWDQIFLDVLLCNGCGIWLGIQVCRFLEMREYRWESIKDIHTTTGKLRRAAMQFMPAKWMPVRWLDPHSSIMRVVGVYILIVFFVMVELNTFFLKHFLRFPAKHPFCWGRILLMGAISAPALRQYYVYLTDTRCKRLGTQSWVFVAITCVEMIVSLKFGAEEFTRTQFVNVVGWLVVSMVVTLLCLYMMISLSRWGYNKDVEVYDGDLSGPEFPTVLKPLSKYGRASCNGTSNDDGSSCDADRESDDATDLRHRVRQRNLMHESTNGF</sequence>
<feature type="transmembrane region" description="Helical" evidence="15">
    <location>
        <begin position="185"/>
        <end position="206"/>
    </location>
</feature>
<comment type="catalytic activity">
    <reaction evidence="13">
        <text>a 1,2-diacyl-sn-glycero-3-phosphoethanolamine + L-serine = a 1,2-diacyl-sn-glycero-3-phospho-L-serine + ethanolamine</text>
        <dbReference type="Rhea" id="RHEA:27606"/>
        <dbReference type="ChEBI" id="CHEBI:33384"/>
        <dbReference type="ChEBI" id="CHEBI:57262"/>
        <dbReference type="ChEBI" id="CHEBI:57603"/>
        <dbReference type="ChEBI" id="CHEBI:64612"/>
        <dbReference type="EC" id="2.7.8.29"/>
    </reaction>
    <physiologicalReaction direction="left-to-right" evidence="13">
        <dbReference type="Rhea" id="RHEA:27607"/>
    </physiologicalReaction>
</comment>
<dbReference type="GO" id="GO:0106245">
    <property type="term" value="F:L-serine-phosphatidylethanolamine phosphatidyltransferase activity"/>
    <property type="evidence" value="ECO:0007669"/>
    <property type="project" value="UniProtKB-UniRule"/>
</dbReference>
<accession>A0A6F9DQ03</accession>
<feature type="transmembrane region" description="Helical" evidence="15">
    <location>
        <begin position="35"/>
        <end position="56"/>
    </location>
</feature>
<dbReference type="GO" id="GO:0006659">
    <property type="term" value="P:phosphatidylserine biosynthetic process"/>
    <property type="evidence" value="ECO:0007669"/>
    <property type="project" value="UniProtKB-UniRule"/>
</dbReference>
<comment type="subcellular location">
    <subcellularLocation>
        <location evidence="1 15">Endoplasmic reticulum membrane</location>
        <topology evidence="1 15">Multi-pass membrane protein</topology>
    </subcellularLocation>
</comment>
<keyword evidence="6 15" id="KW-0812">Transmembrane</keyword>
<evidence type="ECO:0000313" key="17">
    <source>
        <dbReference type="EMBL" id="CAB3265261.1"/>
    </source>
</evidence>
<dbReference type="EC" id="2.7.8.29" evidence="15"/>
<evidence type="ECO:0000256" key="7">
    <source>
        <dbReference type="ARBA" id="ARBA00022824"/>
    </source>
</evidence>
<feature type="region of interest" description="Disordered" evidence="16">
    <location>
        <begin position="441"/>
        <end position="463"/>
    </location>
</feature>
<dbReference type="Pfam" id="PF03034">
    <property type="entry name" value="PSS"/>
    <property type="match status" value="1"/>
</dbReference>
<feature type="transmembrane region" description="Helical" evidence="15">
    <location>
        <begin position="354"/>
        <end position="372"/>
    </location>
</feature>
<feature type="transmembrane region" description="Helical" evidence="15">
    <location>
        <begin position="320"/>
        <end position="342"/>
    </location>
</feature>
<feature type="transmembrane region" description="Helical" evidence="15">
    <location>
        <begin position="218"/>
        <end position="240"/>
    </location>
</feature>
<dbReference type="GO" id="GO:0005789">
    <property type="term" value="C:endoplasmic reticulum membrane"/>
    <property type="evidence" value="ECO:0007669"/>
    <property type="project" value="UniProtKB-SubCell"/>
</dbReference>
<evidence type="ECO:0000256" key="1">
    <source>
        <dbReference type="ARBA" id="ARBA00004477"/>
    </source>
</evidence>
<keyword evidence="9 15" id="KW-0443">Lipid metabolism</keyword>
<reference evidence="17" key="1">
    <citation type="submission" date="2020-04" db="EMBL/GenBank/DDBJ databases">
        <authorList>
            <person name="Neveu A P."/>
        </authorList>
    </citation>
    <scope>NUCLEOTIDE SEQUENCE</scope>
    <source>
        <tissue evidence="17">Whole embryo</tissue>
    </source>
</reference>
<dbReference type="PANTHER" id="PTHR15362:SF15">
    <property type="entry name" value="PHOSPHATIDYLSERINE SYNTHASE 1"/>
    <property type="match status" value="1"/>
</dbReference>
<evidence type="ECO:0000256" key="5">
    <source>
        <dbReference type="ARBA" id="ARBA00022679"/>
    </source>
</evidence>
<evidence type="ECO:0000256" key="16">
    <source>
        <dbReference type="SAM" id="MobiDB-lite"/>
    </source>
</evidence>
<comment type="similarity">
    <text evidence="4 15">Belongs to the phosphatidyl serine synthase family.</text>
</comment>
<feature type="transmembrane region" description="Helical" evidence="15">
    <location>
        <begin position="384"/>
        <end position="403"/>
    </location>
</feature>
<feature type="transmembrane region" description="Helical" evidence="15">
    <location>
        <begin position="283"/>
        <end position="300"/>
    </location>
</feature>
<comment type="pathway">
    <text evidence="3">Lipid metabolism.</text>
</comment>
<comment type="catalytic activity">
    <reaction evidence="14">
        <text>a 1,2-diacyl-sn-glycero-3-phosphocholine + L-serine = a 1,2-diacyl-sn-glycero-3-phospho-L-serine + choline</text>
        <dbReference type="Rhea" id="RHEA:45088"/>
        <dbReference type="ChEBI" id="CHEBI:15354"/>
        <dbReference type="ChEBI" id="CHEBI:33384"/>
        <dbReference type="ChEBI" id="CHEBI:57262"/>
        <dbReference type="ChEBI" id="CHEBI:57643"/>
    </reaction>
    <physiologicalReaction direction="left-to-right" evidence="14">
        <dbReference type="Rhea" id="RHEA:45089"/>
    </physiologicalReaction>
</comment>
<gene>
    <name evidence="17" type="primary">Ptdss1</name>
</gene>
<feature type="transmembrane region" description="Helical" evidence="15">
    <location>
        <begin position="68"/>
        <end position="87"/>
    </location>
</feature>
<protein>
    <recommendedName>
        <fullName evidence="15">Phosphatidylserine synthase</fullName>
        <ecNumber evidence="15">2.7.8.29</ecNumber>
    </recommendedName>
    <alternativeName>
        <fullName evidence="15">Serine-exchange enzyme</fullName>
    </alternativeName>
</protein>
<keyword evidence="5 15" id="KW-0808">Transferase</keyword>
<dbReference type="EMBL" id="LR789399">
    <property type="protein sequence ID" value="CAB3265261.1"/>
    <property type="molecule type" value="mRNA"/>
</dbReference>
<evidence type="ECO:0000256" key="10">
    <source>
        <dbReference type="ARBA" id="ARBA00023136"/>
    </source>
</evidence>
<evidence type="ECO:0000256" key="3">
    <source>
        <dbReference type="ARBA" id="ARBA00005189"/>
    </source>
</evidence>
<evidence type="ECO:0000256" key="6">
    <source>
        <dbReference type="ARBA" id="ARBA00022692"/>
    </source>
</evidence>
<comment type="pathway">
    <text evidence="2 15">Phospholipid metabolism; phosphatidylserine biosynthesis.</text>
</comment>
<dbReference type="UniPathway" id="UPA00948"/>
<dbReference type="PANTHER" id="PTHR15362">
    <property type="entry name" value="PHOSPHATIDYLINOSITOL SYNTHASE"/>
    <property type="match status" value="1"/>
</dbReference>
<dbReference type="AlphaFoldDB" id="A0A6F9DQ03"/>
<feature type="transmembrane region" description="Helical" evidence="15">
    <location>
        <begin position="99"/>
        <end position="120"/>
    </location>
</feature>
<evidence type="ECO:0000256" key="9">
    <source>
        <dbReference type="ARBA" id="ARBA00023098"/>
    </source>
</evidence>
<keyword evidence="15" id="KW-0444">Lipid biosynthesis</keyword>
<evidence type="ECO:0000256" key="2">
    <source>
        <dbReference type="ARBA" id="ARBA00004916"/>
    </source>
</evidence>
<keyword evidence="12 15" id="KW-1208">Phospholipid metabolism</keyword>
<dbReference type="InterPro" id="IPR004277">
    <property type="entry name" value="PSS"/>
</dbReference>
<name>A0A6F9DQ03_9ASCI</name>
<evidence type="ECO:0000256" key="13">
    <source>
        <dbReference type="ARBA" id="ARBA00023686"/>
    </source>
</evidence>
<keyword evidence="7 15" id="KW-0256">Endoplasmic reticulum</keyword>
<keyword evidence="11 15" id="KW-0594">Phospholipid biosynthesis</keyword>
<organism evidence="17">
    <name type="scientific">Phallusia mammillata</name>
    <dbReference type="NCBI Taxonomy" id="59560"/>
    <lineage>
        <taxon>Eukaryota</taxon>
        <taxon>Metazoa</taxon>
        <taxon>Chordata</taxon>
        <taxon>Tunicata</taxon>
        <taxon>Ascidiacea</taxon>
        <taxon>Phlebobranchia</taxon>
        <taxon>Ascidiidae</taxon>
        <taxon>Phallusia</taxon>
    </lineage>
</organism>
<comment type="function">
    <text evidence="15">Catalyzes a base-exchange reaction in which the polar head group of phosphatidylethanolamine (PE) is replaced by L-serine.</text>
</comment>
<evidence type="ECO:0000256" key="8">
    <source>
        <dbReference type="ARBA" id="ARBA00022989"/>
    </source>
</evidence>
<evidence type="ECO:0000256" key="11">
    <source>
        <dbReference type="ARBA" id="ARBA00023209"/>
    </source>
</evidence>
<proteinExistence type="evidence at transcript level"/>